<dbReference type="PROSITE" id="PS51009">
    <property type="entry name" value="CYTCII"/>
    <property type="match status" value="1"/>
</dbReference>
<organism evidence="2 3">
    <name type="scientific">Maritimibacter dapengensis</name>
    <dbReference type="NCBI Taxonomy" id="2836868"/>
    <lineage>
        <taxon>Bacteria</taxon>
        <taxon>Pseudomonadati</taxon>
        <taxon>Pseudomonadota</taxon>
        <taxon>Alphaproteobacteria</taxon>
        <taxon>Rhodobacterales</taxon>
        <taxon>Roseobacteraceae</taxon>
        <taxon>Maritimibacter</taxon>
    </lineage>
</organism>
<dbReference type="EMBL" id="JAHUZE010000004">
    <property type="protein sequence ID" value="MBV7380374.1"/>
    <property type="molecule type" value="Genomic_DNA"/>
</dbReference>
<sequence length="142" mass="14885">MRKTVTITTAAVFLGLSGFAIAQDQDPVKARQDTMKTIGAQMKVLSDMAKGTTAFDADAANAALGTMTEAAETIPVVFETESIEGETDASEDIWAYWEDFVSKAEALHEAAMGAEVTDEASLSAAMQGVGGACAACHKPYKL</sequence>
<protein>
    <submittedName>
        <fullName evidence="2">Cytochrome c</fullName>
    </submittedName>
</protein>
<dbReference type="PIRSF" id="PIRSF000027">
    <property type="entry name" value="Cytc_c_prime"/>
    <property type="match status" value="1"/>
</dbReference>
<keyword evidence="3" id="KW-1185">Reference proteome</keyword>
<dbReference type="Proteomes" id="UP000756530">
    <property type="component" value="Unassembled WGS sequence"/>
</dbReference>
<dbReference type="RefSeq" id="WP_218393585.1">
    <property type="nucleotide sequence ID" value="NZ_JAHUZE010000004.1"/>
</dbReference>
<evidence type="ECO:0000313" key="2">
    <source>
        <dbReference type="EMBL" id="MBV7380374.1"/>
    </source>
</evidence>
<accession>A0ABS6T583</accession>
<evidence type="ECO:0000313" key="3">
    <source>
        <dbReference type="Proteomes" id="UP000756530"/>
    </source>
</evidence>
<dbReference type="InterPro" id="IPR012127">
    <property type="entry name" value="Cyt_c_prime"/>
</dbReference>
<keyword evidence="1" id="KW-0732">Signal</keyword>
<evidence type="ECO:0000256" key="1">
    <source>
        <dbReference type="SAM" id="SignalP"/>
    </source>
</evidence>
<name>A0ABS6T583_9RHOB</name>
<proteinExistence type="predicted"/>
<feature type="chain" id="PRO_5046111573" evidence="1">
    <location>
        <begin position="23"/>
        <end position="142"/>
    </location>
</feature>
<dbReference type="InterPro" id="IPR002321">
    <property type="entry name" value="Cyt_c_II"/>
</dbReference>
<reference evidence="2 3" key="1">
    <citation type="submission" date="2021-05" db="EMBL/GenBank/DDBJ databases">
        <title>Culturable bacteria isolated from Daya Bay.</title>
        <authorList>
            <person name="Zheng W."/>
            <person name="Yu S."/>
            <person name="Huang Y."/>
        </authorList>
    </citation>
    <scope>NUCLEOTIDE SEQUENCE [LARGE SCALE GENOMIC DNA]</scope>
    <source>
        <strain evidence="2 3">DP4N28-5</strain>
    </source>
</reference>
<gene>
    <name evidence="2" type="ORF">KJP28_15720</name>
</gene>
<comment type="caution">
    <text evidence="2">The sequence shown here is derived from an EMBL/GenBank/DDBJ whole genome shotgun (WGS) entry which is preliminary data.</text>
</comment>
<dbReference type="Pfam" id="PF01322">
    <property type="entry name" value="Cytochrom_C_2"/>
    <property type="match status" value="1"/>
</dbReference>
<feature type="signal peptide" evidence="1">
    <location>
        <begin position="1"/>
        <end position="22"/>
    </location>
</feature>